<evidence type="ECO:0000313" key="3">
    <source>
        <dbReference type="Proteomes" id="UP000257109"/>
    </source>
</evidence>
<sequence>MTLDYCVQEADAVVSVLGEMDAWIICPFFLQGGRYTIEDIHYVNDSDTLVPAGDTEFAKDAAFGYKSSNLRDWVEEKTNGRILASSVVSISIQLLRKGGPDAVCQHLCSLQKVYKIRDIVNAT</sequence>
<feature type="non-terminal residue" evidence="2">
    <location>
        <position position="1"/>
    </location>
</feature>
<comment type="caution">
    <text evidence="2">The sequence shown here is derived from an EMBL/GenBank/DDBJ whole genome shotgun (WGS) entry which is preliminary data.</text>
</comment>
<organism evidence="2 3">
    <name type="scientific">Mucuna pruriens</name>
    <name type="common">Velvet bean</name>
    <name type="synonym">Dolichos pruriens</name>
    <dbReference type="NCBI Taxonomy" id="157652"/>
    <lineage>
        <taxon>Eukaryota</taxon>
        <taxon>Viridiplantae</taxon>
        <taxon>Streptophyta</taxon>
        <taxon>Embryophyta</taxon>
        <taxon>Tracheophyta</taxon>
        <taxon>Spermatophyta</taxon>
        <taxon>Magnoliopsida</taxon>
        <taxon>eudicotyledons</taxon>
        <taxon>Gunneridae</taxon>
        <taxon>Pentapetalae</taxon>
        <taxon>rosids</taxon>
        <taxon>fabids</taxon>
        <taxon>Fabales</taxon>
        <taxon>Fabaceae</taxon>
        <taxon>Papilionoideae</taxon>
        <taxon>50 kb inversion clade</taxon>
        <taxon>NPAAA clade</taxon>
        <taxon>indigoferoid/millettioid clade</taxon>
        <taxon>Phaseoleae</taxon>
        <taxon>Mucuna</taxon>
    </lineage>
</organism>
<dbReference type="Pfam" id="PF07005">
    <property type="entry name" value="SBD_N"/>
    <property type="match status" value="1"/>
</dbReference>
<dbReference type="AlphaFoldDB" id="A0A371FYN5"/>
<dbReference type="InterPro" id="IPR037051">
    <property type="entry name" value="4-carb_acid_sugar_kinase_N_sf"/>
</dbReference>
<proteinExistence type="predicted"/>
<evidence type="ECO:0000313" key="2">
    <source>
        <dbReference type="EMBL" id="RDX83350.1"/>
    </source>
</evidence>
<dbReference type="Proteomes" id="UP000257109">
    <property type="component" value="Unassembled WGS sequence"/>
</dbReference>
<dbReference type="STRING" id="157652.A0A371FYN5"/>
<protein>
    <recommendedName>
        <fullName evidence="1">Four-carbon acid sugar kinase N-terminal domain-containing protein</fullName>
    </recommendedName>
</protein>
<feature type="domain" description="Four-carbon acid sugar kinase N-terminal" evidence="1">
    <location>
        <begin position="8"/>
        <end position="115"/>
    </location>
</feature>
<name>A0A371FYN5_MUCPR</name>
<dbReference type="OrthoDB" id="1747180at2759"/>
<accession>A0A371FYN5</accession>
<dbReference type="Gene3D" id="3.40.50.10840">
    <property type="entry name" value="Putative sugar-binding, N-terminal domain"/>
    <property type="match status" value="1"/>
</dbReference>
<reference evidence="2" key="1">
    <citation type="submission" date="2018-05" db="EMBL/GenBank/DDBJ databases">
        <title>Draft genome of Mucuna pruriens seed.</title>
        <authorList>
            <person name="Nnadi N.E."/>
            <person name="Vos R."/>
            <person name="Hasami M.H."/>
            <person name="Devisetty U.K."/>
            <person name="Aguiy J.C."/>
        </authorList>
    </citation>
    <scope>NUCLEOTIDE SEQUENCE [LARGE SCALE GENOMIC DNA]</scope>
    <source>
        <strain evidence="2">JCA_2017</strain>
    </source>
</reference>
<evidence type="ECO:0000259" key="1">
    <source>
        <dbReference type="Pfam" id="PF07005"/>
    </source>
</evidence>
<dbReference type="InterPro" id="IPR010737">
    <property type="entry name" value="4-carb_acid_sugar_kinase_N"/>
</dbReference>
<keyword evidence="3" id="KW-1185">Reference proteome</keyword>
<dbReference type="SUPFAM" id="SSF142764">
    <property type="entry name" value="YgbK-like"/>
    <property type="match status" value="1"/>
</dbReference>
<gene>
    <name evidence="2" type="ORF">CR513_35739</name>
</gene>
<dbReference type="EMBL" id="QJKJ01007382">
    <property type="protein sequence ID" value="RDX83350.1"/>
    <property type="molecule type" value="Genomic_DNA"/>
</dbReference>